<dbReference type="AlphaFoldDB" id="A0A1H9VUK8"/>
<evidence type="ECO:0000313" key="3">
    <source>
        <dbReference type="EMBL" id="SES25272.1"/>
    </source>
</evidence>
<sequence length="229" mass="23926">MMRISGGVLAAAILLQACAPMVPDSGPGAGFSEYDSSQGGQSGAGTAGSSPAEGPPTPRPAISSEELRQAGLPSAEPVDTAPLDNGATAPAAAQNVDTNNPGISDEQDFSAVSDRETIESDRERLEAQREAYRVIQPTALPTRNGAQGPNIVAYALQTSNAVGERVYRRSGFRAEAKFNNSCAQYASSDLAQEAFLANGGPERDRAGMDPDGDGFACYWDPTPFRESLR</sequence>
<accession>A0A1H9VUK8</accession>
<dbReference type="STRING" id="641238.SAMN04490244_108109"/>
<evidence type="ECO:0000256" key="2">
    <source>
        <dbReference type="SAM" id="SignalP"/>
    </source>
</evidence>
<keyword evidence="4" id="KW-1185">Reference proteome</keyword>
<dbReference type="Proteomes" id="UP000198885">
    <property type="component" value="Unassembled WGS sequence"/>
</dbReference>
<dbReference type="EMBL" id="FOGU01000008">
    <property type="protein sequence ID" value="SES25272.1"/>
    <property type="molecule type" value="Genomic_DNA"/>
</dbReference>
<feature type="signal peptide" evidence="2">
    <location>
        <begin position="1"/>
        <end position="19"/>
    </location>
</feature>
<name>A0A1H9VUK8_9RHOB</name>
<reference evidence="3 4" key="1">
    <citation type="submission" date="2016-10" db="EMBL/GenBank/DDBJ databases">
        <authorList>
            <person name="de Groot N.N."/>
        </authorList>
    </citation>
    <scope>NUCLEOTIDE SEQUENCE [LARGE SCALE GENOMIC DNA]</scope>
    <source>
        <strain evidence="3 4">DSM 23042</strain>
    </source>
</reference>
<dbReference type="PROSITE" id="PS51257">
    <property type="entry name" value="PROKAR_LIPOPROTEIN"/>
    <property type="match status" value="1"/>
</dbReference>
<evidence type="ECO:0008006" key="5">
    <source>
        <dbReference type="Google" id="ProtNLM"/>
    </source>
</evidence>
<protein>
    <recommendedName>
        <fullName evidence="5">Excalibur calcium-binding domain-containing protein</fullName>
    </recommendedName>
</protein>
<keyword evidence="2" id="KW-0732">Signal</keyword>
<dbReference type="RefSeq" id="WP_235859884.1">
    <property type="nucleotide sequence ID" value="NZ_FOGU01000008.1"/>
</dbReference>
<feature type="region of interest" description="Disordered" evidence="1">
    <location>
        <begin position="26"/>
        <end position="116"/>
    </location>
</feature>
<evidence type="ECO:0000256" key="1">
    <source>
        <dbReference type="SAM" id="MobiDB-lite"/>
    </source>
</evidence>
<proteinExistence type="predicted"/>
<gene>
    <name evidence="3" type="ORF">SAMN04490244_108109</name>
</gene>
<feature type="chain" id="PRO_5011749594" description="Excalibur calcium-binding domain-containing protein" evidence="2">
    <location>
        <begin position="20"/>
        <end position="229"/>
    </location>
</feature>
<evidence type="ECO:0000313" key="4">
    <source>
        <dbReference type="Proteomes" id="UP000198885"/>
    </source>
</evidence>
<organism evidence="3 4">
    <name type="scientific">Tranquillimonas rosea</name>
    <dbReference type="NCBI Taxonomy" id="641238"/>
    <lineage>
        <taxon>Bacteria</taxon>
        <taxon>Pseudomonadati</taxon>
        <taxon>Pseudomonadota</taxon>
        <taxon>Alphaproteobacteria</taxon>
        <taxon>Rhodobacterales</taxon>
        <taxon>Roseobacteraceae</taxon>
        <taxon>Tranquillimonas</taxon>
    </lineage>
</organism>